<dbReference type="InterPro" id="IPR050739">
    <property type="entry name" value="MFP"/>
</dbReference>
<evidence type="ECO:0000259" key="9">
    <source>
        <dbReference type="Pfam" id="PF26002"/>
    </source>
</evidence>
<protein>
    <submittedName>
        <fullName evidence="10">HlyD family efflux transporter periplasmic adaptor subunit</fullName>
    </submittedName>
</protein>
<evidence type="ECO:0000259" key="8">
    <source>
        <dbReference type="Pfam" id="PF25917"/>
    </source>
</evidence>
<keyword evidence="6" id="KW-0175">Coiled coil</keyword>
<dbReference type="PRINTS" id="PR01490">
    <property type="entry name" value="RTXTOXIND"/>
</dbReference>
<feature type="compositionally biased region" description="Basic and acidic residues" evidence="7">
    <location>
        <begin position="13"/>
        <end position="25"/>
    </location>
</feature>
<evidence type="ECO:0000256" key="5">
    <source>
        <dbReference type="ARBA" id="ARBA00023136"/>
    </source>
</evidence>
<dbReference type="Gene3D" id="2.40.50.100">
    <property type="match status" value="1"/>
</dbReference>
<dbReference type="Pfam" id="PF25917">
    <property type="entry name" value="BSH_RND"/>
    <property type="match status" value="1"/>
</dbReference>
<gene>
    <name evidence="10" type="ORF">VB854_04610</name>
</gene>
<keyword evidence="5" id="KW-0472">Membrane</keyword>
<dbReference type="InterPro" id="IPR058982">
    <property type="entry name" value="Beta-barrel_AprE"/>
</dbReference>
<evidence type="ECO:0000256" key="3">
    <source>
        <dbReference type="ARBA" id="ARBA00022692"/>
    </source>
</evidence>
<dbReference type="PANTHER" id="PTHR30386:SF26">
    <property type="entry name" value="TRANSPORT PROTEIN COMB"/>
    <property type="match status" value="1"/>
</dbReference>
<evidence type="ECO:0000256" key="6">
    <source>
        <dbReference type="SAM" id="Coils"/>
    </source>
</evidence>
<dbReference type="SUPFAM" id="SSF111369">
    <property type="entry name" value="HlyD-like secretion proteins"/>
    <property type="match status" value="1"/>
</dbReference>
<evidence type="ECO:0000256" key="4">
    <source>
        <dbReference type="ARBA" id="ARBA00022989"/>
    </source>
</evidence>
<feature type="domain" description="AprE-like beta-barrel" evidence="9">
    <location>
        <begin position="447"/>
        <end position="534"/>
    </location>
</feature>
<feature type="domain" description="Multidrug resistance protein MdtA-like barrel-sandwich hybrid" evidence="8">
    <location>
        <begin position="140"/>
        <end position="439"/>
    </location>
</feature>
<evidence type="ECO:0000313" key="10">
    <source>
        <dbReference type="EMBL" id="MEA5518229.1"/>
    </source>
</evidence>
<dbReference type="Gene3D" id="2.40.30.170">
    <property type="match status" value="1"/>
</dbReference>
<reference evidence="10 11" key="1">
    <citation type="submission" date="2023-12" db="EMBL/GenBank/DDBJ databases">
        <title>Baltic Sea Cyanobacteria.</title>
        <authorList>
            <person name="Delbaje E."/>
            <person name="Fewer D.P."/>
            <person name="Shishido T.K."/>
        </authorList>
    </citation>
    <scope>NUCLEOTIDE SEQUENCE [LARGE SCALE GENOMIC DNA]</scope>
    <source>
        <strain evidence="10 11">CCNP 1315</strain>
    </source>
</reference>
<feature type="coiled-coil region" evidence="6">
    <location>
        <begin position="332"/>
        <end position="398"/>
    </location>
</feature>
<organism evidence="10 11">
    <name type="scientific">Limnoraphis robusta CCNP1315</name>
    <dbReference type="NCBI Taxonomy" id="3110306"/>
    <lineage>
        <taxon>Bacteria</taxon>
        <taxon>Bacillati</taxon>
        <taxon>Cyanobacteriota</taxon>
        <taxon>Cyanophyceae</taxon>
        <taxon>Oscillatoriophycideae</taxon>
        <taxon>Oscillatoriales</taxon>
        <taxon>Sirenicapillariaceae</taxon>
        <taxon>Limnoraphis</taxon>
    </lineage>
</organism>
<dbReference type="Pfam" id="PF26002">
    <property type="entry name" value="Beta-barrel_AprE"/>
    <property type="match status" value="1"/>
</dbReference>
<name>A0ABU5TTJ9_9CYAN</name>
<sequence>MSFNIRPRFRKKQTPESDSHSEDKQSYLYDLNFSREEIEEAHSIRGGVTGSLPLTPPISHTTYPLTPKDKDSKKIVSNSGNWSIALQSVLDQPPASFPMRLFWGGTVFCIAFAAWAHFGTVDEVGNARGELIPQGNVYKVNPVEMGKIATLAVKEGDAVKAGQVIAELDSQLALAEIERLQQQLNSWEIEQTQKQGFLERTHLEKKSRSAISMALIQTHEAEIERVKTQIKGTERVLSQLQLQVESAQARVENIEPLPTQADELLEKLYADKAASVERVERLKPLVEEGAISQELLFQAEQSLRDRERAIVQAQLSEKNSTKEQVFQAQQMLRERQQMITQSEGELQQLQAEVNRLYVELEQKQSEAKAVEIEADQKIQQIELEIIQLQASIKDTKTLLTSAKMKREERFIYAPVDGYISTLNVANIGEVVQPGQNIAEILPKNTPLVLSANMPNTEAGFLKVGMPVKVKFDAYPYQDYGVIEGTLTSISPDTKTEPNQPPVYQLEVELEQNYVLENQEKISFKPGQTATADIIIRQRRIADVLLEPLQKFQKNGIEL</sequence>
<comment type="similarity">
    <text evidence="2">Belongs to the membrane fusion protein (MFP) (TC 8.A.1) family.</text>
</comment>
<keyword evidence="3" id="KW-0812">Transmembrane</keyword>
<evidence type="ECO:0000256" key="7">
    <source>
        <dbReference type="SAM" id="MobiDB-lite"/>
    </source>
</evidence>
<feature type="region of interest" description="Disordered" evidence="7">
    <location>
        <begin position="1"/>
        <end position="25"/>
    </location>
</feature>
<dbReference type="InterPro" id="IPR058625">
    <property type="entry name" value="MdtA-like_BSH"/>
</dbReference>
<keyword evidence="11" id="KW-1185">Reference proteome</keyword>
<evidence type="ECO:0000256" key="1">
    <source>
        <dbReference type="ARBA" id="ARBA00004167"/>
    </source>
</evidence>
<evidence type="ECO:0000313" key="11">
    <source>
        <dbReference type="Proteomes" id="UP001301728"/>
    </source>
</evidence>
<feature type="coiled-coil region" evidence="6">
    <location>
        <begin position="216"/>
        <end position="250"/>
    </location>
</feature>
<evidence type="ECO:0000256" key="2">
    <source>
        <dbReference type="ARBA" id="ARBA00009477"/>
    </source>
</evidence>
<dbReference type="EMBL" id="JAYGHT010000008">
    <property type="protein sequence ID" value="MEA5518229.1"/>
    <property type="molecule type" value="Genomic_DNA"/>
</dbReference>
<accession>A0ABU5TTJ9</accession>
<keyword evidence="4" id="KW-1133">Transmembrane helix</keyword>
<dbReference type="Proteomes" id="UP001301728">
    <property type="component" value="Unassembled WGS sequence"/>
</dbReference>
<dbReference type="PANTHER" id="PTHR30386">
    <property type="entry name" value="MEMBRANE FUSION SUBUNIT OF EMRAB-TOLC MULTIDRUG EFFLUX PUMP"/>
    <property type="match status" value="1"/>
</dbReference>
<comment type="caution">
    <text evidence="10">The sequence shown here is derived from an EMBL/GenBank/DDBJ whole genome shotgun (WGS) entry which is preliminary data.</text>
</comment>
<comment type="subcellular location">
    <subcellularLocation>
        <location evidence="1">Membrane</location>
        <topology evidence="1">Single-pass membrane protein</topology>
    </subcellularLocation>
</comment>
<dbReference type="RefSeq" id="WP_323223232.1">
    <property type="nucleotide sequence ID" value="NZ_JAYGHT010000008.1"/>
</dbReference>
<proteinExistence type="inferred from homology"/>